<dbReference type="GO" id="GO:0004497">
    <property type="term" value="F:monooxygenase activity"/>
    <property type="evidence" value="ECO:0007669"/>
    <property type="project" value="UniProtKB-KW"/>
</dbReference>
<keyword evidence="2 4" id="KW-0479">Metal-binding</keyword>
<dbReference type="EMBL" id="JAKUCV010007582">
    <property type="protein sequence ID" value="KAJ4822754.1"/>
    <property type="molecule type" value="Genomic_DNA"/>
</dbReference>
<proteinExistence type="inferred from homology"/>
<dbReference type="PANTHER" id="PTHR47955">
    <property type="entry name" value="CYTOCHROME P450 FAMILY 71 PROTEIN"/>
    <property type="match status" value="1"/>
</dbReference>
<dbReference type="Proteomes" id="UP001141552">
    <property type="component" value="Unassembled WGS sequence"/>
</dbReference>
<feature type="transmembrane region" description="Helical" evidence="6">
    <location>
        <begin position="18"/>
        <end position="37"/>
    </location>
</feature>
<dbReference type="PRINTS" id="PR00463">
    <property type="entry name" value="EP450I"/>
</dbReference>
<dbReference type="OrthoDB" id="832218at2759"/>
<evidence type="ECO:0000256" key="2">
    <source>
        <dbReference type="ARBA" id="ARBA00022723"/>
    </source>
</evidence>
<keyword evidence="3 4" id="KW-0408">Iron</keyword>
<feature type="binding site" description="axial binding residue" evidence="4">
    <location>
        <position position="453"/>
    </location>
    <ligand>
        <name>heme</name>
        <dbReference type="ChEBI" id="CHEBI:30413"/>
    </ligand>
    <ligandPart>
        <name>Fe</name>
        <dbReference type="ChEBI" id="CHEBI:18248"/>
    </ligandPart>
</feature>
<keyword evidence="6" id="KW-0472">Membrane</keyword>
<dbReference type="InterPro" id="IPR001128">
    <property type="entry name" value="Cyt_P450"/>
</dbReference>
<evidence type="ECO:0000256" key="5">
    <source>
        <dbReference type="RuleBase" id="RU000461"/>
    </source>
</evidence>
<evidence type="ECO:0000313" key="7">
    <source>
        <dbReference type="EMBL" id="KAJ4822754.1"/>
    </source>
</evidence>
<evidence type="ECO:0000313" key="8">
    <source>
        <dbReference type="Proteomes" id="UP001141552"/>
    </source>
</evidence>
<name>A0A9Q0F0K5_9ROSI</name>
<dbReference type="SUPFAM" id="SSF48264">
    <property type="entry name" value="Cytochrome P450"/>
    <property type="match status" value="1"/>
</dbReference>
<organism evidence="7 8">
    <name type="scientific">Turnera subulata</name>
    <dbReference type="NCBI Taxonomy" id="218843"/>
    <lineage>
        <taxon>Eukaryota</taxon>
        <taxon>Viridiplantae</taxon>
        <taxon>Streptophyta</taxon>
        <taxon>Embryophyta</taxon>
        <taxon>Tracheophyta</taxon>
        <taxon>Spermatophyta</taxon>
        <taxon>Magnoliopsida</taxon>
        <taxon>eudicotyledons</taxon>
        <taxon>Gunneridae</taxon>
        <taxon>Pentapetalae</taxon>
        <taxon>rosids</taxon>
        <taxon>fabids</taxon>
        <taxon>Malpighiales</taxon>
        <taxon>Passifloraceae</taxon>
        <taxon>Turnera</taxon>
    </lineage>
</organism>
<dbReference type="PROSITE" id="PS00086">
    <property type="entry name" value="CYTOCHROME_P450"/>
    <property type="match status" value="1"/>
</dbReference>
<keyword evidence="5" id="KW-0560">Oxidoreductase</keyword>
<dbReference type="AlphaFoldDB" id="A0A9Q0F0K5"/>
<keyword evidence="6" id="KW-0812">Transmembrane</keyword>
<evidence type="ECO:0000256" key="3">
    <source>
        <dbReference type="ARBA" id="ARBA00023004"/>
    </source>
</evidence>
<evidence type="ECO:0008006" key="9">
    <source>
        <dbReference type="Google" id="ProtNLM"/>
    </source>
</evidence>
<comment type="cofactor">
    <cofactor evidence="4">
        <name>heme</name>
        <dbReference type="ChEBI" id="CHEBI:30413"/>
    </cofactor>
</comment>
<dbReference type="PANTHER" id="PTHR47955:SF18">
    <property type="entry name" value="CYTOCHROME P450 71A1-LIKE"/>
    <property type="match status" value="1"/>
</dbReference>
<gene>
    <name evidence="7" type="ORF">Tsubulata_004139</name>
</gene>
<keyword evidence="4 5" id="KW-0349">Heme</keyword>
<dbReference type="GO" id="GO:0005506">
    <property type="term" value="F:iron ion binding"/>
    <property type="evidence" value="ECO:0007669"/>
    <property type="project" value="InterPro"/>
</dbReference>
<dbReference type="Gene3D" id="1.10.630.10">
    <property type="entry name" value="Cytochrome P450"/>
    <property type="match status" value="1"/>
</dbReference>
<accession>A0A9Q0F0K5</accession>
<protein>
    <recommendedName>
        <fullName evidence="9">Cytochrome P450</fullName>
    </recommendedName>
</protein>
<reference evidence="7" key="2">
    <citation type="journal article" date="2023" name="Plants (Basel)">
        <title>Annotation of the Turnera subulata (Passifloraceae) Draft Genome Reveals the S-Locus Evolved after the Divergence of Turneroideae from Passifloroideae in a Stepwise Manner.</title>
        <authorList>
            <person name="Henning P.M."/>
            <person name="Roalson E.H."/>
            <person name="Mir W."/>
            <person name="McCubbin A.G."/>
            <person name="Shore J.S."/>
        </authorList>
    </citation>
    <scope>NUCLEOTIDE SEQUENCE</scope>
    <source>
        <strain evidence="7">F60SS</strain>
    </source>
</reference>
<dbReference type="FunFam" id="1.10.630.10:FF:000011">
    <property type="entry name" value="Cytochrome P450 83B1"/>
    <property type="match status" value="1"/>
</dbReference>
<dbReference type="CDD" id="cd11072">
    <property type="entry name" value="CYP71-like"/>
    <property type="match status" value="1"/>
</dbReference>
<keyword evidence="5" id="KW-0503">Monooxygenase</keyword>
<evidence type="ECO:0000256" key="1">
    <source>
        <dbReference type="ARBA" id="ARBA00010617"/>
    </source>
</evidence>
<evidence type="ECO:0000256" key="6">
    <source>
        <dbReference type="SAM" id="Phobius"/>
    </source>
</evidence>
<reference evidence="7" key="1">
    <citation type="submission" date="2022-02" db="EMBL/GenBank/DDBJ databases">
        <authorList>
            <person name="Henning P.M."/>
            <person name="McCubbin A.G."/>
            <person name="Shore J.S."/>
        </authorList>
    </citation>
    <scope>NUCLEOTIDE SEQUENCE</scope>
    <source>
        <strain evidence="7">F60SS</strain>
        <tissue evidence="7">Leaves</tissue>
    </source>
</reference>
<comment type="similarity">
    <text evidence="1 5">Belongs to the cytochrome P450 family.</text>
</comment>
<sequence length="511" mass="57299">MDPLTLVHQWWQEMHRTIVFDPVFLSVLLLISLLYLLKHAKTETLNLPPSPPRLPIIGNLHQLSKPLNRCLFTLSEKYGPLMLLHLGQAPFLIVSSPEVAEKVTKTQDVAFAGRPQTRVSSVLSYGCLDVAFSPYGDYWRQARQICVVELLSQKRVQAFQLVREEEVAAMMDKIRLASAKPAVVDLSDMCLTVTSNIVSRSALGRVYGNGSGDKSFGEFSKKAVDLLTHFCFQDMLPSLGWMDNLTGLAGKLETTFRAFDKFLDQVIEEHQNAHKEDSSDAKDIVDILLRLQKDGGLDIDLTIDGLKAILMDMFVGGTDTTAAAMEWAMSELVKNPSIMKKAQEEVRRAVGKKPCPSESDLSEMVYLKCILKESMRLHSPAIIARETSESVKLEGYDIPPKTRVLINAWAFQRDPKAWDRPEEFIPERFANSSVDFRGQDSRFMPFGGGRRLCPGLSFAIVEAELVLANLLYLFNWELPDGMPAESLDMTDSKAMVHRETPLLLIPVMHSP</sequence>
<dbReference type="PRINTS" id="PR00385">
    <property type="entry name" value="P450"/>
</dbReference>
<dbReference type="GO" id="GO:0020037">
    <property type="term" value="F:heme binding"/>
    <property type="evidence" value="ECO:0007669"/>
    <property type="project" value="InterPro"/>
</dbReference>
<comment type="caution">
    <text evidence="7">The sequence shown here is derived from an EMBL/GenBank/DDBJ whole genome shotgun (WGS) entry which is preliminary data.</text>
</comment>
<keyword evidence="8" id="KW-1185">Reference proteome</keyword>
<keyword evidence="6" id="KW-1133">Transmembrane helix</keyword>
<feature type="transmembrane region" description="Helical" evidence="6">
    <location>
        <begin position="452"/>
        <end position="474"/>
    </location>
</feature>
<dbReference type="InterPro" id="IPR002401">
    <property type="entry name" value="Cyt_P450_E_grp-I"/>
</dbReference>
<dbReference type="GO" id="GO:0016705">
    <property type="term" value="F:oxidoreductase activity, acting on paired donors, with incorporation or reduction of molecular oxygen"/>
    <property type="evidence" value="ECO:0007669"/>
    <property type="project" value="InterPro"/>
</dbReference>
<dbReference type="InterPro" id="IPR036396">
    <property type="entry name" value="Cyt_P450_sf"/>
</dbReference>
<evidence type="ECO:0000256" key="4">
    <source>
        <dbReference type="PIRSR" id="PIRSR602401-1"/>
    </source>
</evidence>
<dbReference type="Pfam" id="PF00067">
    <property type="entry name" value="p450"/>
    <property type="match status" value="1"/>
</dbReference>
<dbReference type="InterPro" id="IPR017972">
    <property type="entry name" value="Cyt_P450_CS"/>
</dbReference>